<dbReference type="PROSITE" id="PS50011">
    <property type="entry name" value="PROTEIN_KINASE_DOM"/>
    <property type="match status" value="1"/>
</dbReference>
<dbReference type="EMBL" id="DS113348">
    <property type="protein sequence ID" value="EAY09895.1"/>
    <property type="molecule type" value="Genomic_DNA"/>
</dbReference>
<dbReference type="Pfam" id="PF00069">
    <property type="entry name" value="Pkinase"/>
    <property type="match status" value="1"/>
</dbReference>
<dbReference type="Gene3D" id="1.10.510.10">
    <property type="entry name" value="Transferase(Phosphotransferase) domain 1"/>
    <property type="match status" value="1"/>
</dbReference>
<evidence type="ECO:0000259" key="2">
    <source>
        <dbReference type="PROSITE" id="PS50011"/>
    </source>
</evidence>
<keyword evidence="1" id="KW-0812">Transmembrane</keyword>
<dbReference type="InterPro" id="IPR000719">
    <property type="entry name" value="Prot_kinase_dom"/>
</dbReference>
<feature type="domain" description="Protein kinase" evidence="2">
    <location>
        <begin position="1"/>
        <end position="89"/>
    </location>
</feature>
<gene>
    <name evidence="3" type="ORF">TVAG_374020</name>
</gene>
<dbReference type="PANTHER" id="PTHR24362">
    <property type="entry name" value="SERINE/THREONINE-PROTEIN KINASE NEK"/>
    <property type="match status" value="1"/>
</dbReference>
<dbReference type="SUPFAM" id="SSF56112">
    <property type="entry name" value="Protein kinase-like (PK-like)"/>
    <property type="match status" value="1"/>
</dbReference>
<dbReference type="PANTHER" id="PTHR24362:SF309">
    <property type="entry name" value="PROTEIN KINASE DOMAIN-CONTAINING PROTEIN"/>
    <property type="match status" value="1"/>
</dbReference>
<feature type="transmembrane region" description="Helical" evidence="1">
    <location>
        <begin position="18"/>
        <end position="37"/>
    </location>
</feature>
<accession>A2EBT3</accession>
<keyword evidence="4" id="KW-1185">Reference proteome</keyword>
<dbReference type="InterPro" id="IPR011009">
    <property type="entry name" value="Kinase-like_dom_sf"/>
</dbReference>
<dbReference type="GO" id="GO:0004672">
    <property type="term" value="F:protein kinase activity"/>
    <property type="evidence" value="ECO:0007669"/>
    <property type="project" value="InterPro"/>
</dbReference>
<protein>
    <submittedName>
        <fullName evidence="3">DNA damage response protein kinase, putative</fullName>
    </submittedName>
</protein>
<dbReference type="SMR" id="A2EBT3"/>
<reference evidence="3" key="2">
    <citation type="journal article" date="2007" name="Science">
        <title>Draft genome sequence of the sexually transmitted pathogen Trichomonas vaginalis.</title>
        <authorList>
            <person name="Carlton J.M."/>
            <person name="Hirt R.P."/>
            <person name="Silva J.C."/>
            <person name="Delcher A.L."/>
            <person name="Schatz M."/>
            <person name="Zhao Q."/>
            <person name="Wortman J.R."/>
            <person name="Bidwell S.L."/>
            <person name="Alsmark U.C.M."/>
            <person name="Besteiro S."/>
            <person name="Sicheritz-Ponten T."/>
            <person name="Noel C.J."/>
            <person name="Dacks J.B."/>
            <person name="Foster P.G."/>
            <person name="Simillion C."/>
            <person name="Van de Peer Y."/>
            <person name="Miranda-Saavedra D."/>
            <person name="Barton G.J."/>
            <person name="Westrop G.D."/>
            <person name="Mueller S."/>
            <person name="Dessi D."/>
            <person name="Fiori P.L."/>
            <person name="Ren Q."/>
            <person name="Paulsen I."/>
            <person name="Zhang H."/>
            <person name="Bastida-Corcuera F.D."/>
            <person name="Simoes-Barbosa A."/>
            <person name="Brown M.T."/>
            <person name="Hayes R.D."/>
            <person name="Mukherjee M."/>
            <person name="Okumura C.Y."/>
            <person name="Schneider R."/>
            <person name="Smith A.J."/>
            <person name="Vanacova S."/>
            <person name="Villalvazo M."/>
            <person name="Haas B.J."/>
            <person name="Pertea M."/>
            <person name="Feldblyum T.V."/>
            <person name="Utterback T.R."/>
            <person name="Shu C.L."/>
            <person name="Osoegawa K."/>
            <person name="de Jong P.J."/>
            <person name="Hrdy I."/>
            <person name="Horvathova L."/>
            <person name="Zubacova Z."/>
            <person name="Dolezal P."/>
            <person name="Malik S.B."/>
            <person name="Logsdon J.M. Jr."/>
            <person name="Henze K."/>
            <person name="Gupta A."/>
            <person name="Wang C.C."/>
            <person name="Dunne R.L."/>
            <person name="Upcroft J.A."/>
            <person name="Upcroft P."/>
            <person name="White O."/>
            <person name="Salzberg S.L."/>
            <person name="Tang P."/>
            <person name="Chiu C.-H."/>
            <person name="Lee Y.-S."/>
            <person name="Embley T.M."/>
            <person name="Coombs G.H."/>
            <person name="Mottram J.C."/>
            <person name="Tachezy J."/>
            <person name="Fraser-Liggett C.M."/>
            <person name="Johnson P.J."/>
        </authorList>
    </citation>
    <scope>NUCLEOTIDE SEQUENCE [LARGE SCALE GENOMIC DNA]</scope>
    <source>
        <strain evidence="3">G3</strain>
    </source>
</reference>
<keyword evidence="3" id="KW-0808">Transferase</keyword>
<evidence type="ECO:0000256" key="1">
    <source>
        <dbReference type="SAM" id="Phobius"/>
    </source>
</evidence>
<dbReference type="eggNOG" id="KOG0583">
    <property type="taxonomic scope" value="Eukaryota"/>
</dbReference>
<proteinExistence type="predicted"/>
<name>A2EBT3_TRIV3</name>
<reference evidence="3" key="1">
    <citation type="submission" date="2006-10" db="EMBL/GenBank/DDBJ databases">
        <authorList>
            <person name="Amadeo P."/>
            <person name="Zhao Q."/>
            <person name="Wortman J."/>
            <person name="Fraser-Liggett C."/>
            <person name="Carlton J."/>
        </authorList>
    </citation>
    <scope>NUCLEOTIDE SEQUENCE</scope>
    <source>
        <strain evidence="3">G3</strain>
    </source>
</reference>
<evidence type="ECO:0000313" key="4">
    <source>
        <dbReference type="Proteomes" id="UP000001542"/>
    </source>
</evidence>
<sequence>MAPEIFYKKEFNPMQADIWALGVTIYHLVTGGFPYFASDPKMLLEKIERGVYCDEYIDDRLLANLISRCLVYKPDKRATVDELLKMPYFQQFQFGIDVMEASFMNCHSGVNIIKPKLRPKRSNLANHSLLIFRNLRGSRLQMIEGPSKSQENLI</sequence>
<keyword evidence="1" id="KW-0472">Membrane</keyword>
<organism evidence="3 4">
    <name type="scientific">Trichomonas vaginalis (strain ATCC PRA-98 / G3)</name>
    <dbReference type="NCBI Taxonomy" id="412133"/>
    <lineage>
        <taxon>Eukaryota</taxon>
        <taxon>Metamonada</taxon>
        <taxon>Parabasalia</taxon>
        <taxon>Trichomonadida</taxon>
        <taxon>Trichomonadidae</taxon>
        <taxon>Trichomonas</taxon>
    </lineage>
</organism>
<dbReference type="InParanoid" id="A2EBT3"/>
<dbReference type="GO" id="GO:0005524">
    <property type="term" value="F:ATP binding"/>
    <property type="evidence" value="ECO:0007669"/>
    <property type="project" value="InterPro"/>
</dbReference>
<dbReference type="STRING" id="5722.A2EBT3"/>
<dbReference type="VEuPathDB" id="TrichDB:TVAG_374020"/>
<dbReference type="RefSeq" id="XP_001322118.1">
    <property type="nucleotide sequence ID" value="XM_001322083.1"/>
</dbReference>
<dbReference type="OrthoDB" id="410920at2759"/>
<dbReference type="KEGG" id="tva:4767826"/>
<evidence type="ECO:0000313" key="3">
    <source>
        <dbReference type="EMBL" id="EAY09895.1"/>
    </source>
</evidence>
<dbReference type="VEuPathDB" id="TrichDB:TVAGG3_0464360"/>
<dbReference type="Proteomes" id="UP000001542">
    <property type="component" value="Unassembled WGS sequence"/>
</dbReference>
<dbReference type="AlphaFoldDB" id="A2EBT3"/>
<keyword evidence="1" id="KW-1133">Transmembrane helix</keyword>
<keyword evidence="3" id="KW-0418">Kinase</keyword>